<protein>
    <submittedName>
        <fullName evidence="2">Uncharacterized protein</fullName>
    </submittedName>
</protein>
<feature type="transmembrane region" description="Helical" evidence="1">
    <location>
        <begin position="189"/>
        <end position="211"/>
    </location>
</feature>
<keyword evidence="1" id="KW-0812">Transmembrane</keyword>
<organism evidence="2 3">
    <name type="scientific">Cupriavidus necator</name>
    <name type="common">Alcaligenes eutrophus</name>
    <name type="synonym">Ralstonia eutropha</name>
    <dbReference type="NCBI Taxonomy" id="106590"/>
    <lineage>
        <taxon>Bacteria</taxon>
        <taxon>Pseudomonadati</taxon>
        <taxon>Pseudomonadota</taxon>
        <taxon>Betaproteobacteria</taxon>
        <taxon>Burkholderiales</taxon>
        <taxon>Burkholderiaceae</taxon>
        <taxon>Cupriavidus</taxon>
    </lineage>
</organism>
<proteinExistence type="predicted"/>
<accession>A0A1U9UI81</accession>
<feature type="transmembrane region" description="Helical" evidence="1">
    <location>
        <begin position="223"/>
        <end position="245"/>
    </location>
</feature>
<name>A0A1U9UI81_CUPNE</name>
<keyword evidence="1" id="KW-1133">Transmembrane helix</keyword>
<dbReference type="EMBL" id="CP017757">
    <property type="protein sequence ID" value="AQV92300.1"/>
    <property type="molecule type" value="Genomic_DNA"/>
</dbReference>
<evidence type="ECO:0000313" key="2">
    <source>
        <dbReference type="EMBL" id="AQV92300.1"/>
    </source>
</evidence>
<dbReference type="AlphaFoldDB" id="A0A1U9UI81"/>
<dbReference type="KEGG" id="cuh:BJN34_00135"/>
<gene>
    <name evidence="2" type="ORF">BJN34_00135</name>
</gene>
<evidence type="ECO:0000313" key="3">
    <source>
        <dbReference type="Proteomes" id="UP000189627"/>
    </source>
</evidence>
<evidence type="ECO:0000256" key="1">
    <source>
        <dbReference type="SAM" id="Phobius"/>
    </source>
</evidence>
<dbReference type="RefSeq" id="WP_078194657.1">
    <property type="nucleotide sequence ID" value="NZ_CP017757.2"/>
</dbReference>
<dbReference type="OrthoDB" id="8928961at2"/>
<dbReference type="Proteomes" id="UP000189627">
    <property type="component" value="Chromosome 1"/>
</dbReference>
<reference evidence="3" key="1">
    <citation type="submission" date="2017-02" db="EMBL/GenBank/DDBJ databases">
        <title>Complete genome sequence of Cupriavidus necator strain NH9, a 3-chlorobenzoate degrader.</title>
        <authorList>
            <person name="Moriuchi R."/>
            <person name="Dohra H."/>
            <person name="Ogawa N."/>
        </authorList>
    </citation>
    <scope>NUCLEOTIDE SEQUENCE [LARGE SCALE GENOMIC DNA]</scope>
    <source>
        <strain evidence="3">NH9</strain>
    </source>
</reference>
<keyword evidence="1" id="KW-0472">Membrane</keyword>
<sequence length="340" mass="37816">MKINIIDNSQPEASQADEREKLAALEAFLDLLKLQGKETKALRVARGLAEDTRERLNEGRAVVAYNSVNVAEMAEHPVAPERATAWLAKIWTNLEERLEERETGIQDFARQAGLSIYAWPRKTPGAGGAGNNSTYDIEFLKVPAVDALPPTMAPDDIAYVQDLTLKPAFWLKPLIRTGFALRGWRRVAFLVYGIGGLASVGALLVLLWLALTTQSARILTGDIVTLVLFAAIVGWLGFAFLSPFWRLIDLRIIMAPDLLLSLRERGVQLEAAKEPADDGQHIRVIRLVRYSGRCPKCGETVHLHDGRREFPGRLVGKCDEHPAEHVYSFDRFTKTGSPLR</sequence>